<organism evidence="8 9">
    <name type="scientific">Nonomuraea antimicrobica</name>
    <dbReference type="NCBI Taxonomy" id="561173"/>
    <lineage>
        <taxon>Bacteria</taxon>
        <taxon>Bacillati</taxon>
        <taxon>Actinomycetota</taxon>
        <taxon>Actinomycetes</taxon>
        <taxon>Streptosporangiales</taxon>
        <taxon>Streptosporangiaceae</taxon>
        <taxon>Nonomuraea</taxon>
    </lineage>
</organism>
<keyword evidence="9" id="KW-1185">Reference proteome</keyword>
<sequence>MSSLSQVGSSPGPLAVWLPLEIALVHSRTSGATARKAIGLLVAVLTIGGMAGTVLAGVVDAVSGSLTVTLLVPGVLCLLTSLVVFTKVPESTARSDRKVDGVGFATLAIAMVLLLWGLRMVGEVGITSPATYVSLLVAAVVFAFFVWWELRVEAPAIDIKLVTSRALGPLYIVGLCYGFVVFGSLAPLTLFLAADPARVGYGFAAQPPLIAGLSAGLALLACVGAVGFAFLASRVGMKLLLLAGVTLPGVGSLFQFFFHDELWHIWIATLLSGLGYGLLSGALPALLAELAPADATGVASGVYNSIRTLAGSIAGAAFAVALSTYVDSAGVPLISGYMMIWMTSAILFAVAVVAICLTRTRSSDTNRCVSESRVTE</sequence>
<keyword evidence="4 6" id="KW-1133">Transmembrane helix</keyword>
<protein>
    <recommendedName>
        <fullName evidence="7">Major facilitator superfamily (MFS) profile domain-containing protein</fullName>
    </recommendedName>
</protein>
<feature type="transmembrane region" description="Helical" evidence="6">
    <location>
        <begin position="170"/>
        <end position="194"/>
    </location>
</feature>
<evidence type="ECO:0000313" key="8">
    <source>
        <dbReference type="EMBL" id="GAA3686059.1"/>
    </source>
</evidence>
<feature type="transmembrane region" description="Helical" evidence="6">
    <location>
        <begin position="239"/>
        <end position="258"/>
    </location>
</feature>
<name>A0ABP7CBI3_9ACTN</name>
<evidence type="ECO:0000256" key="5">
    <source>
        <dbReference type="ARBA" id="ARBA00023136"/>
    </source>
</evidence>
<dbReference type="InterPro" id="IPR036259">
    <property type="entry name" value="MFS_trans_sf"/>
</dbReference>
<evidence type="ECO:0000313" key="9">
    <source>
        <dbReference type="Proteomes" id="UP001500902"/>
    </source>
</evidence>
<dbReference type="Pfam" id="PF07690">
    <property type="entry name" value="MFS_1"/>
    <property type="match status" value="1"/>
</dbReference>
<comment type="caution">
    <text evidence="8">The sequence shown here is derived from an EMBL/GenBank/DDBJ whole genome shotgun (WGS) entry which is preliminary data.</text>
</comment>
<dbReference type="EMBL" id="BAAAZP010000102">
    <property type="protein sequence ID" value="GAA3686059.1"/>
    <property type="molecule type" value="Genomic_DNA"/>
</dbReference>
<gene>
    <name evidence="8" type="ORF">GCM10022224_058580</name>
</gene>
<dbReference type="InterPro" id="IPR011701">
    <property type="entry name" value="MFS"/>
</dbReference>
<dbReference type="PANTHER" id="PTHR42718">
    <property type="entry name" value="MAJOR FACILITATOR SUPERFAMILY MULTIDRUG TRANSPORTER MFSC"/>
    <property type="match status" value="1"/>
</dbReference>
<dbReference type="PANTHER" id="PTHR42718:SF9">
    <property type="entry name" value="MAJOR FACILITATOR SUPERFAMILY MULTIDRUG TRANSPORTER MFSC"/>
    <property type="match status" value="1"/>
</dbReference>
<dbReference type="Proteomes" id="UP001500902">
    <property type="component" value="Unassembled WGS sequence"/>
</dbReference>
<keyword evidence="3 6" id="KW-0812">Transmembrane</keyword>
<proteinExistence type="predicted"/>
<feature type="transmembrane region" description="Helical" evidence="6">
    <location>
        <begin position="308"/>
        <end position="326"/>
    </location>
</feature>
<evidence type="ECO:0000256" key="3">
    <source>
        <dbReference type="ARBA" id="ARBA00022692"/>
    </source>
</evidence>
<dbReference type="InterPro" id="IPR020846">
    <property type="entry name" value="MFS_dom"/>
</dbReference>
<feature type="transmembrane region" description="Helical" evidence="6">
    <location>
        <begin position="37"/>
        <end position="59"/>
    </location>
</feature>
<evidence type="ECO:0000256" key="6">
    <source>
        <dbReference type="SAM" id="Phobius"/>
    </source>
</evidence>
<dbReference type="PROSITE" id="PS50850">
    <property type="entry name" value="MFS"/>
    <property type="match status" value="1"/>
</dbReference>
<feature type="transmembrane region" description="Helical" evidence="6">
    <location>
        <begin position="209"/>
        <end position="232"/>
    </location>
</feature>
<accession>A0ABP7CBI3</accession>
<feature type="transmembrane region" description="Helical" evidence="6">
    <location>
        <begin position="98"/>
        <end position="118"/>
    </location>
</feature>
<feature type="domain" description="Major facilitator superfamily (MFS) profile" evidence="7">
    <location>
        <begin position="171"/>
        <end position="376"/>
    </location>
</feature>
<feature type="transmembrane region" description="Helical" evidence="6">
    <location>
        <begin position="130"/>
        <end position="150"/>
    </location>
</feature>
<feature type="transmembrane region" description="Helical" evidence="6">
    <location>
        <begin position="65"/>
        <end position="86"/>
    </location>
</feature>
<keyword evidence="5 6" id="KW-0472">Membrane</keyword>
<keyword evidence="2" id="KW-0813">Transport</keyword>
<dbReference type="SUPFAM" id="SSF103473">
    <property type="entry name" value="MFS general substrate transporter"/>
    <property type="match status" value="1"/>
</dbReference>
<feature type="transmembrane region" description="Helical" evidence="6">
    <location>
        <begin position="338"/>
        <end position="357"/>
    </location>
</feature>
<evidence type="ECO:0000259" key="7">
    <source>
        <dbReference type="PROSITE" id="PS50850"/>
    </source>
</evidence>
<dbReference type="Gene3D" id="1.20.1250.20">
    <property type="entry name" value="MFS general substrate transporter like domains"/>
    <property type="match status" value="2"/>
</dbReference>
<evidence type="ECO:0000256" key="2">
    <source>
        <dbReference type="ARBA" id="ARBA00022448"/>
    </source>
</evidence>
<feature type="transmembrane region" description="Helical" evidence="6">
    <location>
        <begin position="264"/>
        <end position="287"/>
    </location>
</feature>
<evidence type="ECO:0000256" key="4">
    <source>
        <dbReference type="ARBA" id="ARBA00022989"/>
    </source>
</evidence>
<comment type="subcellular location">
    <subcellularLocation>
        <location evidence="1">Cell membrane</location>
        <topology evidence="1">Multi-pass membrane protein</topology>
    </subcellularLocation>
</comment>
<reference evidence="9" key="1">
    <citation type="journal article" date="2019" name="Int. J. Syst. Evol. Microbiol.">
        <title>The Global Catalogue of Microorganisms (GCM) 10K type strain sequencing project: providing services to taxonomists for standard genome sequencing and annotation.</title>
        <authorList>
            <consortium name="The Broad Institute Genomics Platform"/>
            <consortium name="The Broad Institute Genome Sequencing Center for Infectious Disease"/>
            <person name="Wu L."/>
            <person name="Ma J."/>
        </authorList>
    </citation>
    <scope>NUCLEOTIDE SEQUENCE [LARGE SCALE GENOMIC DNA]</scope>
    <source>
        <strain evidence="9">JCM 16904</strain>
    </source>
</reference>
<evidence type="ECO:0000256" key="1">
    <source>
        <dbReference type="ARBA" id="ARBA00004651"/>
    </source>
</evidence>